<dbReference type="GO" id="GO:0070628">
    <property type="term" value="F:proteasome binding"/>
    <property type="evidence" value="ECO:0007669"/>
    <property type="project" value="TreeGrafter"/>
</dbReference>
<accession>A0A484BJ16</accession>
<dbReference type="Proteomes" id="UP000295192">
    <property type="component" value="Unassembled WGS sequence"/>
</dbReference>
<evidence type="ECO:0000259" key="7">
    <source>
        <dbReference type="PROSITE" id="PS50030"/>
    </source>
</evidence>
<dbReference type="SUPFAM" id="SSF101238">
    <property type="entry name" value="XPC-binding domain"/>
    <property type="match status" value="1"/>
</dbReference>
<dbReference type="SMART" id="SM00165">
    <property type="entry name" value="UBA"/>
    <property type="match status" value="2"/>
</dbReference>
<dbReference type="InterPro" id="IPR015940">
    <property type="entry name" value="UBA"/>
</dbReference>
<name>A0A484BJ16_DRONA</name>
<dbReference type="PANTHER" id="PTHR10621">
    <property type="entry name" value="UV EXCISION REPAIR PROTEIN RAD23"/>
    <property type="match status" value="1"/>
</dbReference>
<dbReference type="PANTHER" id="PTHR10621:SF0">
    <property type="entry name" value="UV EXCISION REPAIR PROTEIN RAD23"/>
    <property type="match status" value="1"/>
</dbReference>
<reference evidence="9 10" key="1">
    <citation type="journal article" date="2019" name="J. Hered.">
        <title>An Improved Genome Assembly for Drosophila navojoa, the Basal Species in the mojavensis Cluster.</title>
        <authorList>
            <person name="Vanderlinde T."/>
            <person name="Dupim E.G."/>
            <person name="Nazario-Yepiz N.O."/>
            <person name="Carvalho A.B."/>
        </authorList>
    </citation>
    <scope>NUCLEOTIDE SEQUENCE [LARGE SCALE GENOMIC DNA]</scope>
    <source>
        <strain evidence="9">Navoj_Jal97</strain>
        <tissue evidence="9">Whole organism</tissue>
    </source>
</reference>
<comment type="caution">
    <text evidence="9">The sequence shown here is derived from an EMBL/GenBank/DDBJ whole genome shotgun (WGS) entry which is preliminary data.</text>
</comment>
<feature type="domain" description="Ubiquitin-like" evidence="8">
    <location>
        <begin position="1"/>
        <end position="79"/>
    </location>
</feature>
<evidence type="ECO:0000256" key="4">
    <source>
        <dbReference type="ARBA" id="ARBA00023242"/>
    </source>
</evidence>
<dbReference type="InterPro" id="IPR000626">
    <property type="entry name" value="Ubiquitin-like_dom"/>
</dbReference>
<keyword evidence="4 5" id="KW-0539">Nucleus</keyword>
<feature type="compositionally biased region" description="Polar residues" evidence="6">
    <location>
        <begin position="99"/>
        <end position="108"/>
    </location>
</feature>
<dbReference type="GO" id="GO:0043130">
    <property type="term" value="F:ubiquitin binding"/>
    <property type="evidence" value="ECO:0007669"/>
    <property type="project" value="UniProtKB-UniRule"/>
</dbReference>
<dbReference type="Pfam" id="PF00240">
    <property type="entry name" value="ubiquitin"/>
    <property type="match status" value="1"/>
</dbReference>
<evidence type="ECO:0000256" key="5">
    <source>
        <dbReference type="RuleBase" id="RU367049"/>
    </source>
</evidence>
<dbReference type="InterPro" id="IPR036353">
    <property type="entry name" value="XPC-bd_sf"/>
</dbReference>
<evidence type="ECO:0000313" key="9">
    <source>
        <dbReference type="EMBL" id="TDG48777.1"/>
    </source>
</evidence>
<evidence type="ECO:0000313" key="10">
    <source>
        <dbReference type="Proteomes" id="UP000295192"/>
    </source>
</evidence>
<keyword evidence="10" id="KW-1185">Reference proteome</keyword>
<dbReference type="SUPFAM" id="SSF54236">
    <property type="entry name" value="Ubiquitin-like"/>
    <property type="match status" value="1"/>
</dbReference>
<dbReference type="PRINTS" id="PR01839">
    <property type="entry name" value="RAD23PROTEIN"/>
</dbReference>
<gene>
    <name evidence="9" type="ORF">AWZ03_004889</name>
</gene>
<feature type="domain" description="UBA" evidence="7">
    <location>
        <begin position="252"/>
        <end position="293"/>
    </location>
</feature>
<dbReference type="GO" id="GO:0031593">
    <property type="term" value="F:polyubiquitin modification-dependent protein binding"/>
    <property type="evidence" value="ECO:0007669"/>
    <property type="project" value="UniProtKB-UniRule"/>
</dbReference>
<keyword evidence="2 5" id="KW-0227">DNA damage</keyword>
<organism evidence="9 10">
    <name type="scientific">Drosophila navojoa</name>
    <name type="common">Fruit fly</name>
    <dbReference type="NCBI Taxonomy" id="7232"/>
    <lineage>
        <taxon>Eukaryota</taxon>
        <taxon>Metazoa</taxon>
        <taxon>Ecdysozoa</taxon>
        <taxon>Arthropoda</taxon>
        <taxon>Hexapoda</taxon>
        <taxon>Insecta</taxon>
        <taxon>Pterygota</taxon>
        <taxon>Neoptera</taxon>
        <taxon>Endopterygota</taxon>
        <taxon>Diptera</taxon>
        <taxon>Brachycera</taxon>
        <taxon>Muscomorpha</taxon>
        <taxon>Ephydroidea</taxon>
        <taxon>Drosophilidae</taxon>
        <taxon>Drosophila</taxon>
    </lineage>
</organism>
<proteinExistence type="inferred from homology"/>
<feature type="region of interest" description="Disordered" evidence="6">
    <location>
        <begin position="90"/>
        <end position="118"/>
    </location>
</feature>
<dbReference type="SUPFAM" id="SSF46934">
    <property type="entry name" value="UBA-like"/>
    <property type="match status" value="2"/>
</dbReference>
<comment type="subcellular location">
    <subcellularLocation>
        <location evidence="5">Nucleus</location>
    </subcellularLocation>
    <subcellularLocation>
        <location evidence="5">Cytoplasm</location>
    </subcellularLocation>
</comment>
<dbReference type="CDD" id="cd01805">
    <property type="entry name" value="Ubl_Rad23"/>
    <property type="match status" value="1"/>
</dbReference>
<dbReference type="FunFam" id="1.10.8.10:FF:000003">
    <property type="entry name" value="UV excision repair protein RAD23 homolog"/>
    <property type="match status" value="1"/>
</dbReference>
<dbReference type="PROSITE" id="PS50030">
    <property type="entry name" value="UBA"/>
    <property type="match status" value="2"/>
</dbReference>
<dbReference type="Pfam" id="PF00627">
    <property type="entry name" value="UBA"/>
    <property type="match status" value="2"/>
</dbReference>
<feature type="domain" description="UBA" evidence="7">
    <location>
        <begin position="117"/>
        <end position="157"/>
    </location>
</feature>
<dbReference type="InterPro" id="IPR004806">
    <property type="entry name" value="Rad23"/>
</dbReference>
<sequence length="299" mass="33987">MKLTIRTLDQKTISLELKDDKQNVLHLKQRLVELPEISQPVDSLQLIYSGRIMQDDRPISDYNIKEDRFIVLMTKKSVNTVEPPKKNIEAEQKELQQPKPGNTEQLRPTESPRPAVVPDEQRVRDLVLMGYDEPDVRAALRASFNHPERAIEYLITGIPTDVPVAHQTQTHANANAADANLIGETAERLNYLATDPHFAHVRDLIRQNPELLELVLTHLRESDPAAFEAIRNNQEEFISMLNSPMPMAASLNTEEEAAVERLMALGFDRDIVVPVYLACDKNEELAADILFRQTDEEDN</sequence>
<keyword evidence="1" id="KW-0677">Repeat</keyword>
<comment type="similarity">
    <text evidence="5">Belongs to the RAD23 family.</text>
</comment>
<dbReference type="STRING" id="7232.A0A484BJ16"/>
<dbReference type="InterPro" id="IPR009060">
    <property type="entry name" value="UBA-like_sf"/>
</dbReference>
<dbReference type="InterPro" id="IPR029071">
    <property type="entry name" value="Ubiquitin-like_domsf"/>
</dbReference>
<dbReference type="SMART" id="SM00213">
    <property type="entry name" value="UBQ"/>
    <property type="match status" value="1"/>
</dbReference>
<dbReference type="Gene3D" id="1.10.10.540">
    <property type="entry name" value="XPC-binding domain"/>
    <property type="match status" value="1"/>
</dbReference>
<dbReference type="Gene3D" id="3.10.20.90">
    <property type="entry name" value="Phosphatidylinositol 3-kinase Catalytic Subunit, Chain A, domain 1"/>
    <property type="match status" value="1"/>
</dbReference>
<dbReference type="GO" id="GO:0005829">
    <property type="term" value="C:cytosol"/>
    <property type="evidence" value="ECO:0007669"/>
    <property type="project" value="TreeGrafter"/>
</dbReference>
<evidence type="ECO:0000259" key="8">
    <source>
        <dbReference type="PROSITE" id="PS50053"/>
    </source>
</evidence>
<keyword evidence="5" id="KW-0963">Cytoplasm</keyword>
<comment type="function">
    <text evidence="5">Multiubiquitin chain receptor involved in modulation of proteasomal degradation. Involved in nucleotide excision repair.</text>
</comment>
<dbReference type="AlphaFoldDB" id="A0A484BJ16"/>
<dbReference type="GO" id="GO:0006289">
    <property type="term" value="P:nucleotide-excision repair"/>
    <property type="evidence" value="ECO:0007669"/>
    <property type="project" value="UniProtKB-UniRule"/>
</dbReference>
<dbReference type="GO" id="GO:0005654">
    <property type="term" value="C:nucleoplasm"/>
    <property type="evidence" value="ECO:0007669"/>
    <property type="project" value="TreeGrafter"/>
</dbReference>
<dbReference type="OMA" id="IMEDAMP"/>
<evidence type="ECO:0000256" key="6">
    <source>
        <dbReference type="SAM" id="MobiDB-lite"/>
    </source>
</evidence>
<dbReference type="Pfam" id="PF09280">
    <property type="entry name" value="XPC-binding"/>
    <property type="match status" value="1"/>
</dbReference>
<protein>
    <recommendedName>
        <fullName evidence="5">UV excision repair protein RAD23</fullName>
    </recommendedName>
</protein>
<keyword evidence="3 5" id="KW-0234">DNA repair</keyword>
<dbReference type="PROSITE" id="PS50053">
    <property type="entry name" value="UBIQUITIN_2"/>
    <property type="match status" value="1"/>
</dbReference>
<dbReference type="GO" id="GO:0043161">
    <property type="term" value="P:proteasome-mediated ubiquitin-dependent protein catabolic process"/>
    <property type="evidence" value="ECO:0007669"/>
    <property type="project" value="UniProtKB-UniRule"/>
</dbReference>
<dbReference type="GO" id="GO:0003684">
    <property type="term" value="F:damaged DNA binding"/>
    <property type="evidence" value="ECO:0007669"/>
    <property type="project" value="UniProtKB-UniRule"/>
</dbReference>
<evidence type="ECO:0000256" key="1">
    <source>
        <dbReference type="ARBA" id="ARBA00022737"/>
    </source>
</evidence>
<dbReference type="FunFam" id="1.10.8.10:FF:000002">
    <property type="entry name" value="UV excision repair protein RAD23 homolog"/>
    <property type="match status" value="1"/>
</dbReference>
<dbReference type="KEGG" id="dnv:108658899"/>
<dbReference type="Gene3D" id="1.10.8.10">
    <property type="entry name" value="DNA helicase RuvA subunit, C-terminal domain"/>
    <property type="match status" value="2"/>
</dbReference>
<evidence type="ECO:0000256" key="2">
    <source>
        <dbReference type="ARBA" id="ARBA00022763"/>
    </source>
</evidence>
<dbReference type="EMBL" id="LSRL02000030">
    <property type="protein sequence ID" value="TDG48777.1"/>
    <property type="molecule type" value="Genomic_DNA"/>
</dbReference>
<dbReference type="CDD" id="cd14281">
    <property type="entry name" value="UBA2_Rad23_like"/>
    <property type="match status" value="1"/>
</dbReference>
<evidence type="ECO:0000256" key="3">
    <source>
        <dbReference type="ARBA" id="ARBA00023204"/>
    </source>
</evidence>
<dbReference type="OrthoDB" id="419317at2759"/>
<dbReference type="InterPro" id="IPR015360">
    <property type="entry name" value="XPC-bd"/>
</dbReference>